<evidence type="ECO:0008006" key="10">
    <source>
        <dbReference type="Google" id="ProtNLM"/>
    </source>
</evidence>
<dbReference type="PANTHER" id="PTHR12703:SF4">
    <property type="entry name" value="TRANSMEMBRANE PROTEIN 33"/>
    <property type="match status" value="1"/>
</dbReference>
<keyword evidence="5 7" id="KW-0472">Membrane</keyword>
<dbReference type="PANTHER" id="PTHR12703">
    <property type="entry name" value="TRANSMEMBRANE PROTEIN 33"/>
    <property type="match status" value="1"/>
</dbReference>
<evidence type="ECO:0000313" key="8">
    <source>
        <dbReference type="EMBL" id="KAG7563006.1"/>
    </source>
</evidence>
<proteinExistence type="inferred from homology"/>
<evidence type="ECO:0000256" key="7">
    <source>
        <dbReference type="SAM" id="Phobius"/>
    </source>
</evidence>
<gene>
    <name evidence="8" type="ORF">FFLO_01564</name>
</gene>
<feature type="transmembrane region" description="Helical" evidence="7">
    <location>
        <begin position="38"/>
        <end position="56"/>
    </location>
</feature>
<evidence type="ECO:0000313" key="9">
    <source>
        <dbReference type="Proteomes" id="UP000812966"/>
    </source>
</evidence>
<dbReference type="EMBL" id="JABELV010000022">
    <property type="protein sequence ID" value="KAG7563006.1"/>
    <property type="molecule type" value="Genomic_DNA"/>
</dbReference>
<evidence type="ECO:0000256" key="2">
    <source>
        <dbReference type="ARBA" id="ARBA00007322"/>
    </source>
</evidence>
<keyword evidence="3 7" id="KW-0812">Transmembrane</keyword>
<accession>A0A8K0JUF6</accession>
<evidence type="ECO:0000256" key="6">
    <source>
        <dbReference type="SAM" id="MobiDB-lite"/>
    </source>
</evidence>
<dbReference type="GO" id="GO:0071786">
    <property type="term" value="P:endoplasmic reticulum tubular network organization"/>
    <property type="evidence" value="ECO:0007669"/>
    <property type="project" value="TreeGrafter"/>
</dbReference>
<dbReference type="InterPro" id="IPR005344">
    <property type="entry name" value="TMEM33/Pom33"/>
</dbReference>
<evidence type="ECO:0000256" key="5">
    <source>
        <dbReference type="ARBA" id="ARBA00023136"/>
    </source>
</evidence>
<dbReference type="InterPro" id="IPR051645">
    <property type="entry name" value="PER33/POM33_regulator"/>
</dbReference>
<feature type="region of interest" description="Disordered" evidence="6">
    <location>
        <begin position="253"/>
        <end position="283"/>
    </location>
</feature>
<dbReference type="GO" id="GO:0016020">
    <property type="term" value="C:membrane"/>
    <property type="evidence" value="ECO:0007669"/>
    <property type="project" value="UniProtKB-SubCell"/>
</dbReference>
<evidence type="ECO:0000256" key="3">
    <source>
        <dbReference type="ARBA" id="ARBA00022692"/>
    </source>
</evidence>
<dbReference type="GO" id="GO:0005783">
    <property type="term" value="C:endoplasmic reticulum"/>
    <property type="evidence" value="ECO:0007669"/>
    <property type="project" value="TreeGrafter"/>
</dbReference>
<keyword evidence="4 7" id="KW-1133">Transmembrane helix</keyword>
<evidence type="ECO:0000256" key="4">
    <source>
        <dbReference type="ARBA" id="ARBA00022989"/>
    </source>
</evidence>
<dbReference type="OrthoDB" id="5581259at2759"/>
<dbReference type="Pfam" id="PF03661">
    <property type="entry name" value="TMEM33_Pom33"/>
    <property type="match status" value="1"/>
</dbReference>
<reference evidence="8" key="1">
    <citation type="submission" date="2020-04" db="EMBL/GenBank/DDBJ databases">
        <title>Analysis of mating type loci in Filobasidium floriforme.</title>
        <authorList>
            <person name="Nowrousian M."/>
        </authorList>
    </citation>
    <scope>NUCLEOTIDE SEQUENCE</scope>
    <source>
        <strain evidence="8">CBS 6242</strain>
    </source>
</reference>
<organism evidence="8 9">
    <name type="scientific">Filobasidium floriforme</name>
    <dbReference type="NCBI Taxonomy" id="5210"/>
    <lineage>
        <taxon>Eukaryota</taxon>
        <taxon>Fungi</taxon>
        <taxon>Dikarya</taxon>
        <taxon>Basidiomycota</taxon>
        <taxon>Agaricomycotina</taxon>
        <taxon>Tremellomycetes</taxon>
        <taxon>Filobasidiales</taxon>
        <taxon>Filobasidiaceae</taxon>
        <taxon>Filobasidium</taxon>
    </lineage>
</organism>
<dbReference type="GO" id="GO:0061024">
    <property type="term" value="P:membrane organization"/>
    <property type="evidence" value="ECO:0007669"/>
    <property type="project" value="TreeGrafter"/>
</dbReference>
<dbReference type="Proteomes" id="UP000812966">
    <property type="component" value="Unassembled WGS sequence"/>
</dbReference>
<comment type="caution">
    <text evidence="8">The sequence shown here is derived from an EMBL/GenBank/DDBJ whole genome shotgun (WGS) entry which is preliminary data.</text>
</comment>
<comment type="subcellular location">
    <subcellularLocation>
        <location evidence="1">Membrane</location>
        <topology evidence="1">Multi-pass membrane protein</topology>
    </subcellularLocation>
</comment>
<keyword evidence="9" id="KW-1185">Reference proteome</keyword>
<evidence type="ECO:0000256" key="1">
    <source>
        <dbReference type="ARBA" id="ARBA00004141"/>
    </source>
</evidence>
<feature type="transmembrane region" description="Helical" evidence="7">
    <location>
        <begin position="160"/>
        <end position="177"/>
    </location>
</feature>
<name>A0A8K0JUF6_9TREE</name>
<comment type="similarity">
    <text evidence="2">Belongs to the PER33/POM33 family.</text>
</comment>
<dbReference type="AlphaFoldDB" id="A0A8K0JUF6"/>
<sequence>MMDLQYLWALGHLVTLTSAARILYAYTIGIFSKTIPGFWYHAAYAGALVSYSIVVSKSLGVPQFNRAYLQKAMMEDNAQYGFMAVYWFLSKPVYFSLLPFATFSFFHVLTFFRGTILPKMFTAPTPAARPAAGSKPVQHPVVEKYGTLIGNFIKQNYDRAMFFVAYSEVGILLWTILRAVTLRGSFTTPLIVSQWLRVRYLSSNFERKVIDNLVIRLDHMAAQQSPAINNVYKQAKSVISMWGSAVSTPNASANRSTASATGVNAGTPNAAGMRERTAAAGRR</sequence>
<feature type="transmembrane region" description="Helical" evidence="7">
    <location>
        <begin position="6"/>
        <end position="26"/>
    </location>
</feature>
<protein>
    <recommendedName>
        <fullName evidence="10">Endoplasmic reticulum protein</fullName>
    </recommendedName>
</protein>